<dbReference type="NCBIfam" id="TIGR01410">
    <property type="entry name" value="tatB"/>
    <property type="match status" value="1"/>
</dbReference>
<feature type="compositionally biased region" description="Low complexity" evidence="10">
    <location>
        <begin position="226"/>
        <end position="236"/>
    </location>
</feature>
<keyword evidence="4 9" id="KW-0812">Transmembrane</keyword>
<feature type="region of interest" description="Disordered" evidence="10">
    <location>
        <begin position="226"/>
        <end position="253"/>
    </location>
</feature>
<dbReference type="HAMAP" id="MF_00237">
    <property type="entry name" value="TatB"/>
    <property type="match status" value="1"/>
</dbReference>
<organism evidence="11 12">
    <name type="scientific">Devosia riboflavina</name>
    <dbReference type="NCBI Taxonomy" id="46914"/>
    <lineage>
        <taxon>Bacteria</taxon>
        <taxon>Pseudomonadati</taxon>
        <taxon>Pseudomonadota</taxon>
        <taxon>Alphaproteobacteria</taxon>
        <taxon>Hyphomicrobiales</taxon>
        <taxon>Devosiaceae</taxon>
        <taxon>Devosia</taxon>
    </lineage>
</organism>
<evidence type="ECO:0000256" key="1">
    <source>
        <dbReference type="ARBA" id="ARBA00004167"/>
    </source>
</evidence>
<evidence type="ECO:0000256" key="10">
    <source>
        <dbReference type="SAM" id="MobiDB-lite"/>
    </source>
</evidence>
<keyword evidence="6 9" id="KW-1133">Transmembrane helix</keyword>
<comment type="caution">
    <text evidence="11">The sequence shown here is derived from an EMBL/GenBank/DDBJ whole genome shotgun (WGS) entry which is preliminary data.</text>
</comment>
<evidence type="ECO:0000256" key="6">
    <source>
        <dbReference type="ARBA" id="ARBA00022989"/>
    </source>
</evidence>
<dbReference type="Proteomes" id="UP000028981">
    <property type="component" value="Unassembled WGS sequence"/>
</dbReference>
<comment type="similarity">
    <text evidence="9">Belongs to the TatB family.</text>
</comment>
<comment type="subcellular location">
    <subcellularLocation>
        <location evidence="9">Cell membrane</location>
        <topology evidence="9">Single-pass membrane protein</topology>
    </subcellularLocation>
    <subcellularLocation>
        <location evidence="1">Membrane</location>
        <topology evidence="1">Single-pass membrane protein</topology>
    </subcellularLocation>
</comment>
<feature type="region of interest" description="Disordered" evidence="10">
    <location>
        <begin position="151"/>
        <end position="204"/>
    </location>
</feature>
<name>A0A087M1Q0_9HYPH</name>
<dbReference type="GO" id="GO:0008320">
    <property type="term" value="F:protein transmembrane transporter activity"/>
    <property type="evidence" value="ECO:0007669"/>
    <property type="project" value="UniProtKB-UniRule"/>
</dbReference>
<evidence type="ECO:0000256" key="5">
    <source>
        <dbReference type="ARBA" id="ARBA00022927"/>
    </source>
</evidence>
<evidence type="ECO:0000256" key="9">
    <source>
        <dbReference type="HAMAP-Rule" id="MF_00237"/>
    </source>
</evidence>
<evidence type="ECO:0000256" key="8">
    <source>
        <dbReference type="ARBA" id="ARBA00023136"/>
    </source>
</evidence>
<dbReference type="AlphaFoldDB" id="A0A087M1Q0"/>
<dbReference type="InterPro" id="IPR003369">
    <property type="entry name" value="TatA/B/E"/>
</dbReference>
<reference evidence="11 12" key="1">
    <citation type="submission" date="2014-08" db="EMBL/GenBank/DDBJ databases">
        <authorList>
            <person name="Hassan Y.I."/>
            <person name="Lepp D."/>
            <person name="Zhou T."/>
        </authorList>
    </citation>
    <scope>NUCLEOTIDE SEQUENCE [LARGE SCALE GENOMIC DNA]</scope>
    <source>
        <strain evidence="11 12">IFO13584</strain>
    </source>
</reference>
<dbReference type="OrthoDB" id="7206969at2"/>
<comment type="subunit">
    <text evidence="9">The Tat system comprises two distinct complexes: a TatABC complex, containing multiple copies of TatA, TatB and TatC subunits, and a separate TatA complex, containing only TatA subunits. Substrates initially bind to the TatABC complex, which probably triggers association of the separate TatA complex to form the active translocon.</text>
</comment>
<keyword evidence="5 9" id="KW-0653">Protein transport</keyword>
<keyword evidence="12" id="KW-1185">Reference proteome</keyword>
<evidence type="ECO:0000256" key="3">
    <source>
        <dbReference type="ARBA" id="ARBA00022475"/>
    </source>
</evidence>
<accession>A0A087M1Q0</accession>
<dbReference type="RefSeq" id="WP_035083203.1">
    <property type="nucleotide sequence ID" value="NZ_JQGC01000010.1"/>
</dbReference>
<dbReference type="Pfam" id="PF02416">
    <property type="entry name" value="TatA_B_E"/>
    <property type="match status" value="1"/>
</dbReference>
<dbReference type="EMBL" id="JQGC01000010">
    <property type="protein sequence ID" value="KFL30803.1"/>
    <property type="molecule type" value="Genomic_DNA"/>
</dbReference>
<evidence type="ECO:0000313" key="12">
    <source>
        <dbReference type="Proteomes" id="UP000028981"/>
    </source>
</evidence>
<evidence type="ECO:0000313" key="11">
    <source>
        <dbReference type="EMBL" id="KFL30803.1"/>
    </source>
</evidence>
<dbReference type="InterPro" id="IPR018448">
    <property type="entry name" value="TatB"/>
</dbReference>
<dbReference type="PRINTS" id="PR01506">
    <property type="entry name" value="TATBPROTEIN"/>
</dbReference>
<keyword evidence="3 9" id="KW-1003">Cell membrane</keyword>
<keyword evidence="8 9" id="KW-0472">Membrane</keyword>
<comment type="function">
    <text evidence="9">Part of the twin-arginine translocation (Tat) system that transports large folded proteins containing a characteristic twin-arginine motif in their signal peptide across membranes. Together with TatC, TatB is part of a receptor directly interacting with Tat signal peptides. TatB may form an oligomeric binding site that transiently accommodates folded Tat precursor proteins before their translocation.</text>
</comment>
<keyword evidence="2 9" id="KW-0813">Transport</keyword>
<dbReference type="PANTHER" id="PTHR33162">
    <property type="entry name" value="SEC-INDEPENDENT PROTEIN TRANSLOCASE PROTEIN TATA, CHLOROPLASTIC"/>
    <property type="match status" value="1"/>
</dbReference>
<gene>
    <name evidence="9" type="primary">tatB</name>
    <name evidence="11" type="ORF">JP75_12465</name>
</gene>
<keyword evidence="7 9" id="KW-0811">Translocation</keyword>
<proteinExistence type="inferred from homology"/>
<dbReference type="GO" id="GO:0043953">
    <property type="term" value="P:protein transport by the Tat complex"/>
    <property type="evidence" value="ECO:0007669"/>
    <property type="project" value="UniProtKB-UniRule"/>
</dbReference>
<evidence type="ECO:0000256" key="4">
    <source>
        <dbReference type="ARBA" id="ARBA00022692"/>
    </source>
</evidence>
<dbReference type="PANTHER" id="PTHR33162:SF1">
    <property type="entry name" value="SEC-INDEPENDENT PROTEIN TRANSLOCASE PROTEIN TATA, CHLOROPLASTIC"/>
    <property type="match status" value="1"/>
</dbReference>
<dbReference type="STRING" id="46914.JP75_12465"/>
<dbReference type="GO" id="GO:0033281">
    <property type="term" value="C:TAT protein transport complex"/>
    <property type="evidence" value="ECO:0007669"/>
    <property type="project" value="UniProtKB-UniRule"/>
</dbReference>
<sequence length="253" mass="26534">MLGLGWTEMLVIGVVALIVIGPKDLPVVMGRIGKFVGQIRRMGNEFQREINRTTGLDEVRNLRNSITSPLKKTAEEIRKEFNTMTPTGPQPSGAIKPADPKAESVVDELRSAAGMPPAKKTNDELASDYGFKGSEPVKAAQVTAAKSVTAAPTAPVTSSELPPVEATKVAPAKKPAAAKKTAAVAKQPAARKAPAKKTALPEAASANEVVVPAKPVRKPRTKVAVAEVAAEPAAPAKKPRAPRKKPAEPVETK</sequence>
<dbReference type="Gene3D" id="1.20.5.3310">
    <property type="match status" value="1"/>
</dbReference>
<protein>
    <recommendedName>
        <fullName evidence="9">Sec-independent protein translocase protein TatB</fullName>
    </recommendedName>
</protein>
<feature type="compositionally biased region" description="Low complexity" evidence="10">
    <location>
        <begin position="162"/>
        <end position="198"/>
    </location>
</feature>
<evidence type="ECO:0000256" key="7">
    <source>
        <dbReference type="ARBA" id="ARBA00023010"/>
    </source>
</evidence>
<evidence type="ECO:0000256" key="2">
    <source>
        <dbReference type="ARBA" id="ARBA00022448"/>
    </source>
</evidence>